<dbReference type="AlphaFoldDB" id="A0A5S6QNA2"/>
<keyword evidence="2" id="KW-0812">Transmembrane</keyword>
<feature type="compositionally biased region" description="Basic and acidic residues" evidence="1">
    <location>
        <begin position="139"/>
        <end position="149"/>
    </location>
</feature>
<sequence length="159" mass="17749">MDPIRHLDKRDFQEHNPVRSEREMFERYDPWVGITIGIALGTMLGLMLANVAVRWITKRLKRLMRRTKLGRRIFGDELPFVVLPNPQMLLVGSVGVTSMHAAAAVQTIKTDEPTSCGKLPNVGASRTSLVTKAVVSANDKKRADARGQEPKVSIQNMKT</sequence>
<name>A0A5S6QNA2_TRIMR</name>
<feature type="transmembrane region" description="Helical" evidence="2">
    <location>
        <begin position="31"/>
        <end position="56"/>
    </location>
</feature>
<accession>A0A5S6QNA2</accession>
<evidence type="ECO:0000313" key="3">
    <source>
        <dbReference type="Proteomes" id="UP000046395"/>
    </source>
</evidence>
<protein>
    <submittedName>
        <fullName evidence="4">Uncharacterized protein</fullName>
    </submittedName>
</protein>
<evidence type="ECO:0000256" key="2">
    <source>
        <dbReference type="SAM" id="Phobius"/>
    </source>
</evidence>
<keyword evidence="3" id="KW-1185">Reference proteome</keyword>
<reference evidence="4" key="1">
    <citation type="submission" date="2019-12" db="UniProtKB">
        <authorList>
            <consortium name="WormBaseParasite"/>
        </authorList>
    </citation>
    <scope>IDENTIFICATION</scope>
</reference>
<feature type="region of interest" description="Disordered" evidence="1">
    <location>
        <begin position="139"/>
        <end position="159"/>
    </location>
</feature>
<dbReference type="WBParaSite" id="TMUE_2000008639.1">
    <property type="protein sequence ID" value="TMUE_2000008639.1"/>
    <property type="gene ID" value="WBGene00300345"/>
</dbReference>
<evidence type="ECO:0000313" key="4">
    <source>
        <dbReference type="WBParaSite" id="TMUE_2000008639.1"/>
    </source>
</evidence>
<keyword evidence="2" id="KW-0472">Membrane</keyword>
<evidence type="ECO:0000256" key="1">
    <source>
        <dbReference type="SAM" id="MobiDB-lite"/>
    </source>
</evidence>
<dbReference type="Proteomes" id="UP000046395">
    <property type="component" value="Unassembled WGS sequence"/>
</dbReference>
<proteinExistence type="predicted"/>
<organism evidence="3 4">
    <name type="scientific">Trichuris muris</name>
    <name type="common">Mouse whipworm</name>
    <dbReference type="NCBI Taxonomy" id="70415"/>
    <lineage>
        <taxon>Eukaryota</taxon>
        <taxon>Metazoa</taxon>
        <taxon>Ecdysozoa</taxon>
        <taxon>Nematoda</taxon>
        <taxon>Enoplea</taxon>
        <taxon>Dorylaimia</taxon>
        <taxon>Trichinellida</taxon>
        <taxon>Trichuridae</taxon>
        <taxon>Trichuris</taxon>
    </lineage>
</organism>
<keyword evidence="2" id="KW-1133">Transmembrane helix</keyword>